<organism evidence="2 3">
    <name type="scientific">Seminavis robusta</name>
    <dbReference type="NCBI Taxonomy" id="568900"/>
    <lineage>
        <taxon>Eukaryota</taxon>
        <taxon>Sar</taxon>
        <taxon>Stramenopiles</taxon>
        <taxon>Ochrophyta</taxon>
        <taxon>Bacillariophyta</taxon>
        <taxon>Bacillariophyceae</taxon>
        <taxon>Bacillariophycidae</taxon>
        <taxon>Naviculales</taxon>
        <taxon>Naviculaceae</taxon>
        <taxon>Seminavis</taxon>
    </lineage>
</organism>
<reference evidence="2" key="1">
    <citation type="submission" date="2020-06" db="EMBL/GenBank/DDBJ databases">
        <authorList>
            <consortium name="Plant Systems Biology data submission"/>
        </authorList>
    </citation>
    <scope>NUCLEOTIDE SEQUENCE</scope>
    <source>
        <strain evidence="2">D6</strain>
    </source>
</reference>
<feature type="domain" description="F-box" evidence="1">
    <location>
        <begin position="38"/>
        <end position="71"/>
    </location>
</feature>
<comment type="caution">
    <text evidence="2">The sequence shown here is derived from an EMBL/GenBank/DDBJ whole genome shotgun (WGS) entry which is preliminary data.</text>
</comment>
<name>A0A9N8E9S8_9STRA</name>
<sequence>MSDPNVSLFSRIEAFSRQCCCRKTSPPQPLLPAVLQSDDLLRNILAFLPFEEQTSNLRLVSWKFKMTCQDLLEEKLFDINVVGYGKRKKMTRSSVNGSKWTFAAVGQTILVRARRAALMTPCGWRRVGVVRLTRNAPSTTTATPDAGSIAFPIDKQATGPTGTWTKLVSCCVPPTDMSQS</sequence>
<evidence type="ECO:0000259" key="1">
    <source>
        <dbReference type="Pfam" id="PF00646"/>
    </source>
</evidence>
<gene>
    <name evidence="2" type="ORF">SEMRO_855_G211400.1</name>
</gene>
<dbReference type="Proteomes" id="UP001153069">
    <property type="component" value="Unassembled WGS sequence"/>
</dbReference>
<evidence type="ECO:0000313" key="3">
    <source>
        <dbReference type="Proteomes" id="UP001153069"/>
    </source>
</evidence>
<dbReference type="Pfam" id="PF00646">
    <property type="entry name" value="F-box"/>
    <property type="match status" value="1"/>
</dbReference>
<proteinExistence type="predicted"/>
<dbReference type="EMBL" id="CAICTM010000854">
    <property type="protein sequence ID" value="CAB9517416.1"/>
    <property type="molecule type" value="Genomic_DNA"/>
</dbReference>
<evidence type="ECO:0000313" key="2">
    <source>
        <dbReference type="EMBL" id="CAB9517416.1"/>
    </source>
</evidence>
<dbReference type="InterPro" id="IPR001810">
    <property type="entry name" value="F-box_dom"/>
</dbReference>
<accession>A0A9N8E9S8</accession>
<dbReference type="AlphaFoldDB" id="A0A9N8E9S8"/>
<protein>
    <recommendedName>
        <fullName evidence="1">F-box domain-containing protein</fullName>
    </recommendedName>
</protein>
<keyword evidence="3" id="KW-1185">Reference proteome</keyword>